<keyword evidence="3" id="KW-0238">DNA-binding</keyword>
<comment type="similarity">
    <text evidence="1">Belongs to the type-I restriction system S methylase family.</text>
</comment>
<evidence type="ECO:0000259" key="5">
    <source>
        <dbReference type="Pfam" id="PF01420"/>
    </source>
</evidence>
<dbReference type="PANTHER" id="PTHR43140:SF1">
    <property type="entry name" value="TYPE I RESTRICTION ENZYME ECOKI SPECIFICITY SUBUNIT"/>
    <property type="match status" value="1"/>
</dbReference>
<protein>
    <recommendedName>
        <fullName evidence="5">Type I restriction modification DNA specificity domain-containing protein</fullName>
    </recommendedName>
</protein>
<proteinExistence type="inferred from homology"/>
<dbReference type="CDD" id="cd17256">
    <property type="entry name" value="RMtype1_S_EcoJA65PI-TRD1-CR1_like"/>
    <property type="match status" value="1"/>
</dbReference>
<dbReference type="EMBL" id="CP041166">
    <property type="protein sequence ID" value="QFR43157.1"/>
    <property type="molecule type" value="Genomic_DNA"/>
</dbReference>
<dbReference type="KEGG" id="suln:FJR47_04260"/>
<feature type="domain" description="Type I restriction modification DNA specificity" evidence="5">
    <location>
        <begin position="239"/>
        <end position="415"/>
    </location>
</feature>
<keyword evidence="4" id="KW-0175">Coiled coil</keyword>
<feature type="domain" description="Type I restriction modification DNA specificity" evidence="5">
    <location>
        <begin position="54"/>
        <end position="162"/>
    </location>
</feature>
<dbReference type="InterPro" id="IPR051212">
    <property type="entry name" value="Type-I_RE_S_subunit"/>
</dbReference>
<feature type="coiled-coil region" evidence="4">
    <location>
        <begin position="397"/>
        <end position="431"/>
    </location>
</feature>
<keyword evidence="7" id="KW-1185">Reference proteome</keyword>
<feature type="coiled-coil region" evidence="4">
    <location>
        <begin position="146"/>
        <end position="173"/>
    </location>
</feature>
<dbReference type="PANTHER" id="PTHR43140">
    <property type="entry name" value="TYPE-1 RESTRICTION ENZYME ECOKI SPECIFICITY PROTEIN"/>
    <property type="match status" value="1"/>
</dbReference>
<dbReference type="GO" id="GO:0009307">
    <property type="term" value="P:DNA restriction-modification system"/>
    <property type="evidence" value="ECO:0007669"/>
    <property type="project" value="UniProtKB-KW"/>
</dbReference>
<organism evidence="6 7">
    <name type="scientific">Sulfurimonas xiamenensis</name>
    <dbReference type="NCBI Taxonomy" id="2590021"/>
    <lineage>
        <taxon>Bacteria</taxon>
        <taxon>Pseudomonadati</taxon>
        <taxon>Campylobacterota</taxon>
        <taxon>Epsilonproteobacteria</taxon>
        <taxon>Campylobacterales</taxon>
        <taxon>Sulfurimonadaceae</taxon>
        <taxon>Sulfurimonas</taxon>
    </lineage>
</organism>
<dbReference type="Proteomes" id="UP000326061">
    <property type="component" value="Chromosome"/>
</dbReference>
<evidence type="ECO:0000313" key="7">
    <source>
        <dbReference type="Proteomes" id="UP000326061"/>
    </source>
</evidence>
<evidence type="ECO:0000313" key="6">
    <source>
        <dbReference type="EMBL" id="QFR43157.1"/>
    </source>
</evidence>
<dbReference type="Pfam" id="PF01420">
    <property type="entry name" value="Methylase_S"/>
    <property type="match status" value="2"/>
</dbReference>
<accession>A0AAJ4A3E8</accession>
<dbReference type="InterPro" id="IPR044946">
    <property type="entry name" value="Restrct_endonuc_typeI_TRD_sf"/>
</dbReference>
<evidence type="ECO:0000256" key="4">
    <source>
        <dbReference type="SAM" id="Coils"/>
    </source>
</evidence>
<sequence>MNSKIQAISSFLTERKERLKPEEANELNLKRIEKIDFTGQIHLVENKPTKTGMIVVKKGDLVISGINVAKGALAVYEGDEDVIATIHYSSYSFDKEKIDINFLKWFLKSPAFVDALEEQTGGGIKTEIKAKKFLSLKIPIPTLDEQKNIEANLNKFEEKYNQVSEELQTQSELITKLRSSILSDAVSGKLVPQDPNDESAQVLLEKIKAEKEKLIKEGKIKKQKPLPQISEDEIPYDLPDGWVWCRLDDIVSKIGSGSTPKGGQKAYVDEGIPFLRSQNIWNHGLELSNIALIKKEQHEKMSGTVVLPNDILINITGASIGRSAIVKVEDFEEANVSQHVSIVRLVQEEINQFIHIVLTSDYIFSEIMNVQVGISREGLSKAKLSNFLIPLPPLEEQKRIVEKVEKLMATRDALELEVQNSKTETEKLMQSVLKEAFEN</sequence>
<dbReference type="REBASE" id="373464">
    <property type="entry name" value="S.Ssp11NORF4255P"/>
</dbReference>
<dbReference type="GO" id="GO:0003677">
    <property type="term" value="F:DNA binding"/>
    <property type="evidence" value="ECO:0007669"/>
    <property type="project" value="UniProtKB-KW"/>
</dbReference>
<evidence type="ECO:0000256" key="1">
    <source>
        <dbReference type="ARBA" id="ARBA00010923"/>
    </source>
</evidence>
<dbReference type="InterPro" id="IPR000055">
    <property type="entry name" value="Restrct_endonuc_typeI_TRD"/>
</dbReference>
<gene>
    <name evidence="6" type="ORF">FJR47_04260</name>
</gene>
<evidence type="ECO:0000256" key="2">
    <source>
        <dbReference type="ARBA" id="ARBA00022747"/>
    </source>
</evidence>
<dbReference type="SUPFAM" id="SSF116734">
    <property type="entry name" value="DNA methylase specificity domain"/>
    <property type="match status" value="2"/>
</dbReference>
<evidence type="ECO:0000256" key="3">
    <source>
        <dbReference type="ARBA" id="ARBA00023125"/>
    </source>
</evidence>
<name>A0AAJ4A3E8_9BACT</name>
<reference evidence="7" key="1">
    <citation type="submission" date="2019-06" db="EMBL/GenBank/DDBJ databases">
        <title>Sulfurimonas gotlandica sp. nov., a chemoautotrophic and psychrotolerant epsilonproteobacterium isolated from a pelagic redoxcline, and an emended description of the genus Sulfurimonas.</title>
        <authorList>
            <person name="Wang S."/>
            <person name="Jiang L."/>
            <person name="Shao Z."/>
        </authorList>
    </citation>
    <scope>NUCLEOTIDE SEQUENCE [LARGE SCALE GENOMIC DNA]</scope>
    <source>
        <strain evidence="7">1-1N</strain>
    </source>
</reference>
<feature type="coiled-coil region" evidence="4">
    <location>
        <begin position="197"/>
        <end position="224"/>
    </location>
</feature>
<keyword evidence="2" id="KW-0680">Restriction system</keyword>
<dbReference type="RefSeq" id="WP_152299220.1">
    <property type="nucleotide sequence ID" value="NZ_CP041166.1"/>
</dbReference>
<dbReference type="Gene3D" id="3.90.220.20">
    <property type="entry name" value="DNA methylase specificity domains"/>
    <property type="match status" value="2"/>
</dbReference>
<dbReference type="AlphaFoldDB" id="A0AAJ4A3E8"/>